<dbReference type="Gene3D" id="3.40.50.2300">
    <property type="match status" value="1"/>
</dbReference>
<dbReference type="RefSeq" id="WP_173074213.1">
    <property type="nucleotide sequence ID" value="NZ_CP041345.1"/>
</dbReference>
<keyword evidence="5" id="KW-1185">Reference proteome</keyword>
<evidence type="ECO:0000256" key="2">
    <source>
        <dbReference type="PROSITE-ProRule" id="PRU00169"/>
    </source>
</evidence>
<evidence type="ECO:0000313" key="4">
    <source>
        <dbReference type="EMBL" id="QKG79950.1"/>
    </source>
</evidence>
<sequence>MIKKILLVDDSALSRRLMKKALRQIANLQIIEVSDSLVVLETFLHESPDLILLDLTMEGINGLELLAKIKELNPNQKVIIASADIQKATIEEAMQKGAFGYITKPFNEAEIIQKVESALK</sequence>
<dbReference type="Pfam" id="PF00072">
    <property type="entry name" value="Response_reg"/>
    <property type="match status" value="1"/>
</dbReference>
<evidence type="ECO:0000313" key="5">
    <source>
        <dbReference type="Proteomes" id="UP000500961"/>
    </source>
</evidence>
<protein>
    <submittedName>
        <fullName evidence="4">Response regulator</fullName>
    </submittedName>
</protein>
<evidence type="ECO:0000256" key="1">
    <source>
        <dbReference type="ARBA" id="ARBA00022553"/>
    </source>
</evidence>
<dbReference type="SMART" id="SM00448">
    <property type="entry name" value="REC"/>
    <property type="match status" value="1"/>
</dbReference>
<dbReference type="Proteomes" id="UP000500961">
    <property type="component" value="Chromosome"/>
</dbReference>
<dbReference type="EMBL" id="CP041345">
    <property type="protein sequence ID" value="QKG79950.1"/>
    <property type="molecule type" value="Genomic_DNA"/>
</dbReference>
<name>A0A7D3XKR2_9BACT</name>
<dbReference type="InterPro" id="IPR011006">
    <property type="entry name" value="CheY-like_superfamily"/>
</dbReference>
<dbReference type="AlphaFoldDB" id="A0A7D3XKR2"/>
<dbReference type="PANTHER" id="PTHR44591">
    <property type="entry name" value="STRESS RESPONSE REGULATOR PROTEIN 1"/>
    <property type="match status" value="1"/>
</dbReference>
<feature type="modified residue" description="4-aspartylphosphate" evidence="2">
    <location>
        <position position="54"/>
    </location>
</feature>
<dbReference type="PANTHER" id="PTHR44591:SF3">
    <property type="entry name" value="RESPONSE REGULATORY DOMAIN-CONTAINING PROTEIN"/>
    <property type="match status" value="1"/>
</dbReference>
<keyword evidence="1 2" id="KW-0597">Phosphoprotein</keyword>
<gene>
    <name evidence="4" type="ORF">FHG85_06620</name>
</gene>
<dbReference type="SUPFAM" id="SSF52172">
    <property type="entry name" value="CheY-like"/>
    <property type="match status" value="1"/>
</dbReference>
<dbReference type="InterPro" id="IPR001789">
    <property type="entry name" value="Sig_transdc_resp-reg_receiver"/>
</dbReference>
<reference evidence="4 5" key="1">
    <citation type="submission" date="2019-07" db="EMBL/GenBank/DDBJ databases">
        <title>Thalassofilum flectens gen. nov., sp. nov., a novel moderate thermophilic anaerobe from a shallow sea hot spring in Kunashir Island (Russia), representing a new family in the order Bacteroidales, and proposal of Thalassofilacea fam. nov.</title>
        <authorList>
            <person name="Kochetkova T.V."/>
            <person name="Podosokorskaya O.A."/>
            <person name="Novikov A."/>
            <person name="Elcheninov A.G."/>
            <person name="Toshchakov S.V."/>
            <person name="Kublanov I.V."/>
        </authorList>
    </citation>
    <scope>NUCLEOTIDE SEQUENCE [LARGE SCALE GENOMIC DNA]</scope>
    <source>
        <strain evidence="4 5">38-H</strain>
    </source>
</reference>
<organism evidence="4 5">
    <name type="scientific">Tenuifilum thalassicum</name>
    <dbReference type="NCBI Taxonomy" id="2590900"/>
    <lineage>
        <taxon>Bacteria</taxon>
        <taxon>Pseudomonadati</taxon>
        <taxon>Bacteroidota</taxon>
        <taxon>Bacteroidia</taxon>
        <taxon>Bacteroidales</taxon>
        <taxon>Tenuifilaceae</taxon>
        <taxon>Tenuifilum</taxon>
    </lineage>
</organism>
<evidence type="ECO:0000259" key="3">
    <source>
        <dbReference type="PROSITE" id="PS50110"/>
    </source>
</evidence>
<dbReference type="KEGG" id="ttz:FHG85_06620"/>
<dbReference type="GO" id="GO:0000160">
    <property type="term" value="P:phosphorelay signal transduction system"/>
    <property type="evidence" value="ECO:0007669"/>
    <property type="project" value="InterPro"/>
</dbReference>
<proteinExistence type="predicted"/>
<accession>A0A7D3XKR2</accession>
<dbReference type="PROSITE" id="PS50110">
    <property type="entry name" value="RESPONSE_REGULATORY"/>
    <property type="match status" value="1"/>
</dbReference>
<feature type="domain" description="Response regulatory" evidence="3">
    <location>
        <begin position="4"/>
        <end position="119"/>
    </location>
</feature>
<dbReference type="InterPro" id="IPR050595">
    <property type="entry name" value="Bact_response_regulator"/>
</dbReference>